<accession>A0A6B2JUI1</accession>
<comment type="caution">
    <text evidence="2">The sequence shown here is derived from an EMBL/GenBank/DDBJ whole genome shotgun (WGS) entry which is preliminary data.</text>
</comment>
<dbReference type="AlphaFoldDB" id="A0A6B2JUI1"/>
<keyword evidence="2" id="KW-0378">Hydrolase</keyword>
<sequence>MSSIKRLESKLVFKNDFVLAYDDTVQFPNGEKGSYFHTKWTAPYGVAMIPYTSDKCVFIKSRRYPGTEILIECPKGFGVEGSTPEACARRELLEETGLEPCVLNYEGVVGENFPTHVFSCNVTETPSTAPVSALNEGIEGLVYVPISELDHSFILRHRISCPVTILAIPLLRSGKKDF</sequence>
<name>A0A6B2JUI1_9RHOB</name>
<dbReference type="SUPFAM" id="SSF55811">
    <property type="entry name" value="Nudix"/>
    <property type="match status" value="1"/>
</dbReference>
<dbReference type="Gene3D" id="3.90.79.10">
    <property type="entry name" value="Nucleoside Triphosphate Pyrophosphohydrolase"/>
    <property type="match status" value="1"/>
</dbReference>
<protein>
    <submittedName>
        <fullName evidence="2">NUDIX hydrolase</fullName>
    </submittedName>
</protein>
<evidence type="ECO:0000313" key="2">
    <source>
        <dbReference type="EMBL" id="NDU99833.1"/>
    </source>
</evidence>
<feature type="domain" description="Nudix hydrolase" evidence="1">
    <location>
        <begin position="39"/>
        <end position="169"/>
    </location>
</feature>
<dbReference type="PROSITE" id="PS51462">
    <property type="entry name" value="NUDIX"/>
    <property type="match status" value="1"/>
</dbReference>
<keyword evidence="3" id="KW-1185">Reference proteome</keyword>
<gene>
    <name evidence="2" type="ORF">GZA08_02465</name>
</gene>
<evidence type="ECO:0000313" key="3">
    <source>
        <dbReference type="Proteomes" id="UP000474757"/>
    </source>
</evidence>
<dbReference type="InterPro" id="IPR000086">
    <property type="entry name" value="NUDIX_hydrolase_dom"/>
</dbReference>
<organism evidence="2 3">
    <name type="scientific">Pseudoroseicyclus tamaricis</name>
    <dbReference type="NCBI Taxonomy" id="2705421"/>
    <lineage>
        <taxon>Bacteria</taxon>
        <taxon>Pseudomonadati</taxon>
        <taxon>Pseudomonadota</taxon>
        <taxon>Alphaproteobacteria</taxon>
        <taxon>Rhodobacterales</taxon>
        <taxon>Paracoccaceae</taxon>
        <taxon>Pseudoroseicyclus</taxon>
    </lineage>
</organism>
<evidence type="ECO:0000259" key="1">
    <source>
        <dbReference type="PROSITE" id="PS51462"/>
    </source>
</evidence>
<dbReference type="InterPro" id="IPR015797">
    <property type="entry name" value="NUDIX_hydrolase-like_dom_sf"/>
</dbReference>
<dbReference type="Pfam" id="PF00293">
    <property type="entry name" value="NUDIX"/>
    <property type="match status" value="1"/>
</dbReference>
<dbReference type="CDD" id="cd03424">
    <property type="entry name" value="NUDIX_ADPRase_Nudt5_UGPPase_Nudt14"/>
    <property type="match status" value="1"/>
</dbReference>
<proteinExistence type="predicted"/>
<dbReference type="GO" id="GO:0016787">
    <property type="term" value="F:hydrolase activity"/>
    <property type="evidence" value="ECO:0007669"/>
    <property type="project" value="UniProtKB-KW"/>
</dbReference>
<dbReference type="Proteomes" id="UP000474757">
    <property type="component" value="Unassembled WGS sequence"/>
</dbReference>
<dbReference type="EMBL" id="JAAGAB010000001">
    <property type="protein sequence ID" value="NDU99833.1"/>
    <property type="molecule type" value="Genomic_DNA"/>
</dbReference>
<reference evidence="2 3" key="1">
    <citation type="submission" date="2020-02" db="EMBL/GenBank/DDBJ databases">
        <title>Pseudoroseicyclus tamarix, sp. nov., isolated from offshore sediment of a Tamarix chinensis forest.</title>
        <authorList>
            <person name="Gai Y."/>
        </authorList>
    </citation>
    <scope>NUCLEOTIDE SEQUENCE [LARGE SCALE GENOMIC DNA]</scope>
    <source>
        <strain evidence="2 3">CLL3-39</strain>
    </source>
</reference>